<dbReference type="InterPro" id="IPR002881">
    <property type="entry name" value="DUF58"/>
</dbReference>
<protein>
    <submittedName>
        <fullName evidence="3">Uncharacterized protein (DUF58 family)</fullName>
    </submittedName>
</protein>
<comment type="caution">
    <text evidence="3">The sequence shown here is derived from an EMBL/GenBank/DDBJ whole genome shotgun (WGS) entry which is preliminary data.</text>
</comment>
<feature type="transmembrane region" description="Helical" evidence="1">
    <location>
        <begin position="19"/>
        <end position="40"/>
    </location>
</feature>
<dbReference type="PANTHER" id="PTHR34351">
    <property type="entry name" value="SLR1927 PROTEIN-RELATED"/>
    <property type="match status" value="1"/>
</dbReference>
<dbReference type="PANTHER" id="PTHR34351:SF1">
    <property type="entry name" value="SLR1927 PROTEIN"/>
    <property type="match status" value="1"/>
</dbReference>
<accession>A0A498C4P5</accession>
<feature type="domain" description="DUF58" evidence="2">
    <location>
        <begin position="192"/>
        <end position="233"/>
    </location>
</feature>
<dbReference type="Proteomes" id="UP000273158">
    <property type="component" value="Unassembled WGS sequence"/>
</dbReference>
<evidence type="ECO:0000313" key="4">
    <source>
        <dbReference type="Proteomes" id="UP000273158"/>
    </source>
</evidence>
<keyword evidence="1" id="KW-1133">Transmembrane helix</keyword>
<keyword evidence="4" id="KW-1185">Reference proteome</keyword>
<evidence type="ECO:0000256" key="1">
    <source>
        <dbReference type="SAM" id="Phobius"/>
    </source>
</evidence>
<organism evidence="3 4">
    <name type="scientific">Microbacterium telephonicum</name>
    <dbReference type="NCBI Taxonomy" id="1714841"/>
    <lineage>
        <taxon>Bacteria</taxon>
        <taxon>Bacillati</taxon>
        <taxon>Actinomycetota</taxon>
        <taxon>Actinomycetes</taxon>
        <taxon>Micrococcales</taxon>
        <taxon>Microbacteriaceae</taxon>
        <taxon>Microbacterium</taxon>
    </lineage>
</organism>
<dbReference type="EMBL" id="RCDB01000003">
    <property type="protein sequence ID" value="RLK47491.1"/>
    <property type="molecule type" value="Genomic_DNA"/>
</dbReference>
<evidence type="ECO:0000259" key="2">
    <source>
        <dbReference type="Pfam" id="PF01882"/>
    </source>
</evidence>
<gene>
    <name evidence="3" type="ORF">C7474_2080</name>
</gene>
<dbReference type="AlphaFoldDB" id="A0A498C4P5"/>
<evidence type="ECO:0000313" key="3">
    <source>
        <dbReference type="EMBL" id="RLK47491.1"/>
    </source>
</evidence>
<reference evidence="3 4" key="1">
    <citation type="journal article" date="2015" name="Stand. Genomic Sci.">
        <title>Genomic Encyclopedia of Bacterial and Archaeal Type Strains, Phase III: the genomes of soil and plant-associated and newly described type strains.</title>
        <authorList>
            <person name="Whitman W.B."/>
            <person name="Woyke T."/>
            <person name="Klenk H.P."/>
            <person name="Zhou Y."/>
            <person name="Lilburn T.G."/>
            <person name="Beck B.J."/>
            <person name="De Vos P."/>
            <person name="Vandamme P."/>
            <person name="Eisen J.A."/>
            <person name="Garrity G."/>
            <person name="Hugenholtz P."/>
            <person name="Kyrpides N.C."/>
        </authorList>
    </citation>
    <scope>NUCLEOTIDE SEQUENCE [LARGE SCALE GENOMIC DNA]</scope>
    <source>
        <strain evidence="3 4">S2T63</strain>
    </source>
</reference>
<keyword evidence="1" id="KW-0812">Transmembrane</keyword>
<dbReference type="Pfam" id="PF01882">
    <property type="entry name" value="DUF58"/>
    <property type="match status" value="1"/>
</dbReference>
<proteinExistence type="predicted"/>
<name>A0A498C4P5_9MICO</name>
<sequence length="401" mass="42379">MLLAVACFFLAHEFSIPELLYVCVLLLAVVAASVLTVHLVGRSESVTRAFLPDSVTVGRTVRVRLDVTVRSALPAAQGTWRDQLPAGLDGDAGGVFPALSSATGTRSEAVALEYEIEAQRRGVRTVGPLTVTSTDPFGFARRRHVVGGPVSLTVAPAIVDLGAVGDLPGEAGGSVHTSTNQLGQGADNLVPRHYVPGDSMRRIHWRASAHRDELMVRQEEQETTPQAVVVLDRGIHRWSPEAFRAPGEDPGFEEGVSAAISVVARLAHEGFTVHLLDVDGAELGDRVEAHDLAGVEVLAADLATTVARRDLPLEPLVRRFQATMTGPLVLVTGRIDEADAEVLAPLAAHSALPVLLAVAPQHDALERAARAGWRAAVVHPDGDLAASWAAAVERGASRVDA</sequence>
<keyword evidence="1" id="KW-0472">Membrane</keyword>